<gene>
    <name evidence="2" type="ORF">EVAR_49502_1</name>
</gene>
<feature type="region of interest" description="Disordered" evidence="1">
    <location>
        <begin position="69"/>
        <end position="90"/>
    </location>
</feature>
<evidence type="ECO:0000256" key="1">
    <source>
        <dbReference type="SAM" id="MobiDB-lite"/>
    </source>
</evidence>
<protein>
    <submittedName>
        <fullName evidence="2">Uncharacterized protein</fullName>
    </submittedName>
</protein>
<dbReference type="AlphaFoldDB" id="A0A4C1VYK4"/>
<name>A0A4C1VYK4_EUMVA</name>
<reference evidence="2 3" key="1">
    <citation type="journal article" date="2019" name="Commun. Biol.">
        <title>The bagworm genome reveals a unique fibroin gene that provides high tensile strength.</title>
        <authorList>
            <person name="Kono N."/>
            <person name="Nakamura H."/>
            <person name="Ohtoshi R."/>
            <person name="Tomita M."/>
            <person name="Numata K."/>
            <person name="Arakawa K."/>
        </authorList>
    </citation>
    <scope>NUCLEOTIDE SEQUENCE [LARGE SCALE GENOMIC DNA]</scope>
</reference>
<evidence type="ECO:0000313" key="3">
    <source>
        <dbReference type="Proteomes" id="UP000299102"/>
    </source>
</evidence>
<accession>A0A4C1VYK4</accession>
<proteinExistence type="predicted"/>
<dbReference type="EMBL" id="BGZK01000428">
    <property type="protein sequence ID" value="GBP43014.1"/>
    <property type="molecule type" value="Genomic_DNA"/>
</dbReference>
<dbReference type="Proteomes" id="UP000299102">
    <property type="component" value="Unassembled WGS sequence"/>
</dbReference>
<keyword evidence="3" id="KW-1185">Reference proteome</keyword>
<comment type="caution">
    <text evidence="2">The sequence shown here is derived from an EMBL/GenBank/DDBJ whole genome shotgun (WGS) entry which is preliminary data.</text>
</comment>
<sequence>MEIQFQSRSFQWRRKTSNSNFYPVRPERRGCILSAAGHRRGYKFRRRSADVLSLPINNGKTSGMPICCGKRSGHAQSHANGSPTPPGDLF</sequence>
<evidence type="ECO:0000313" key="2">
    <source>
        <dbReference type="EMBL" id="GBP43014.1"/>
    </source>
</evidence>
<organism evidence="2 3">
    <name type="scientific">Eumeta variegata</name>
    <name type="common">Bagworm moth</name>
    <name type="synonym">Eumeta japonica</name>
    <dbReference type="NCBI Taxonomy" id="151549"/>
    <lineage>
        <taxon>Eukaryota</taxon>
        <taxon>Metazoa</taxon>
        <taxon>Ecdysozoa</taxon>
        <taxon>Arthropoda</taxon>
        <taxon>Hexapoda</taxon>
        <taxon>Insecta</taxon>
        <taxon>Pterygota</taxon>
        <taxon>Neoptera</taxon>
        <taxon>Endopterygota</taxon>
        <taxon>Lepidoptera</taxon>
        <taxon>Glossata</taxon>
        <taxon>Ditrysia</taxon>
        <taxon>Tineoidea</taxon>
        <taxon>Psychidae</taxon>
        <taxon>Oiketicinae</taxon>
        <taxon>Eumeta</taxon>
    </lineage>
</organism>